<accession>A0ABN6F639</accession>
<feature type="region of interest" description="Disordered" evidence="1">
    <location>
        <begin position="40"/>
        <end position="70"/>
    </location>
</feature>
<proteinExistence type="predicted"/>
<reference evidence="2 3" key="1">
    <citation type="submission" date="2021-02" db="EMBL/GenBank/DDBJ databases">
        <title>Complete genome of Desulfoluna sp. strain ASN36.</title>
        <authorList>
            <person name="Takahashi A."/>
            <person name="Kojima H."/>
            <person name="Fukui M."/>
        </authorList>
    </citation>
    <scope>NUCLEOTIDE SEQUENCE [LARGE SCALE GENOMIC DNA]</scope>
    <source>
        <strain evidence="2 3">ASN36</strain>
    </source>
</reference>
<dbReference type="Proteomes" id="UP001320148">
    <property type="component" value="Chromosome"/>
</dbReference>
<gene>
    <name evidence="2" type="ORF">DSLASN_27570</name>
</gene>
<organism evidence="2 3">
    <name type="scientific">Desulfoluna limicola</name>
    <dbReference type="NCBI Taxonomy" id="2810562"/>
    <lineage>
        <taxon>Bacteria</taxon>
        <taxon>Pseudomonadati</taxon>
        <taxon>Thermodesulfobacteriota</taxon>
        <taxon>Desulfobacteria</taxon>
        <taxon>Desulfobacterales</taxon>
        <taxon>Desulfolunaceae</taxon>
        <taxon>Desulfoluna</taxon>
    </lineage>
</organism>
<evidence type="ECO:0000313" key="2">
    <source>
        <dbReference type="EMBL" id="BCS97125.1"/>
    </source>
</evidence>
<feature type="compositionally biased region" description="Polar residues" evidence="1">
    <location>
        <begin position="7"/>
        <end position="21"/>
    </location>
</feature>
<keyword evidence="3" id="KW-1185">Reference proteome</keyword>
<feature type="region of interest" description="Disordered" evidence="1">
    <location>
        <begin position="1"/>
        <end position="21"/>
    </location>
</feature>
<evidence type="ECO:0000256" key="1">
    <source>
        <dbReference type="SAM" id="MobiDB-lite"/>
    </source>
</evidence>
<protein>
    <submittedName>
        <fullName evidence="2">Uncharacterized protein</fullName>
    </submittedName>
</protein>
<evidence type="ECO:0000313" key="3">
    <source>
        <dbReference type="Proteomes" id="UP001320148"/>
    </source>
</evidence>
<sequence length="70" mass="7561">MRGLQNMKGQSFGTLSTNTGQTGKVVDELLQRGWIVIHAGPGNGCKTKRKQPLNRTPSQRAQAVRGNDVA</sequence>
<name>A0ABN6F639_9BACT</name>
<dbReference type="EMBL" id="AP024488">
    <property type="protein sequence ID" value="BCS97125.1"/>
    <property type="molecule type" value="Genomic_DNA"/>
</dbReference>